<evidence type="ECO:0000256" key="1">
    <source>
        <dbReference type="ARBA" id="ARBA00022553"/>
    </source>
</evidence>
<organism evidence="8">
    <name type="scientific">marine metagenome</name>
    <dbReference type="NCBI Taxonomy" id="408172"/>
    <lineage>
        <taxon>unclassified sequences</taxon>
        <taxon>metagenomes</taxon>
        <taxon>ecological metagenomes</taxon>
    </lineage>
</organism>
<dbReference type="InterPro" id="IPR005467">
    <property type="entry name" value="His_kinase_dom"/>
</dbReference>
<feature type="domain" description="Histidine kinase" evidence="7">
    <location>
        <begin position="1"/>
        <end position="192"/>
    </location>
</feature>
<evidence type="ECO:0000313" key="8">
    <source>
        <dbReference type="EMBL" id="SVD29421.1"/>
    </source>
</evidence>
<keyword evidence="5" id="KW-0067">ATP-binding</keyword>
<dbReference type="InterPro" id="IPR004358">
    <property type="entry name" value="Sig_transdc_His_kin-like_C"/>
</dbReference>
<name>A0A382U6M0_9ZZZZ</name>
<keyword evidence="6" id="KW-0902">Two-component regulatory system</keyword>
<reference evidence="8" key="1">
    <citation type="submission" date="2018-05" db="EMBL/GenBank/DDBJ databases">
        <authorList>
            <person name="Lanie J.A."/>
            <person name="Ng W.-L."/>
            <person name="Kazmierczak K.M."/>
            <person name="Andrzejewski T.M."/>
            <person name="Davidsen T.M."/>
            <person name="Wayne K.J."/>
            <person name="Tettelin H."/>
            <person name="Glass J.I."/>
            <person name="Rusch D."/>
            <person name="Podicherti R."/>
            <person name="Tsui H.-C.T."/>
            <person name="Winkler M.E."/>
        </authorList>
    </citation>
    <scope>NUCLEOTIDE SEQUENCE</scope>
</reference>
<dbReference type="Gene3D" id="3.30.565.10">
    <property type="entry name" value="Histidine kinase-like ATPase, C-terminal domain"/>
    <property type="match status" value="1"/>
</dbReference>
<dbReference type="PANTHER" id="PTHR43065">
    <property type="entry name" value="SENSOR HISTIDINE KINASE"/>
    <property type="match status" value="1"/>
</dbReference>
<keyword evidence="2" id="KW-0808">Transferase</keyword>
<proteinExistence type="predicted"/>
<dbReference type="GO" id="GO:0016301">
    <property type="term" value="F:kinase activity"/>
    <property type="evidence" value="ECO:0007669"/>
    <property type="project" value="UniProtKB-KW"/>
</dbReference>
<dbReference type="SUPFAM" id="SSF55874">
    <property type="entry name" value="ATPase domain of HSP90 chaperone/DNA topoisomerase II/histidine kinase"/>
    <property type="match status" value="1"/>
</dbReference>
<dbReference type="Pfam" id="PF02518">
    <property type="entry name" value="HATPase_c"/>
    <property type="match status" value="1"/>
</dbReference>
<dbReference type="AlphaFoldDB" id="A0A382U6M0"/>
<dbReference type="GO" id="GO:0000160">
    <property type="term" value="P:phosphorelay signal transduction system"/>
    <property type="evidence" value="ECO:0007669"/>
    <property type="project" value="UniProtKB-KW"/>
</dbReference>
<dbReference type="InterPro" id="IPR003594">
    <property type="entry name" value="HATPase_dom"/>
</dbReference>
<evidence type="ECO:0000259" key="7">
    <source>
        <dbReference type="PROSITE" id="PS50109"/>
    </source>
</evidence>
<evidence type="ECO:0000256" key="6">
    <source>
        <dbReference type="ARBA" id="ARBA00023012"/>
    </source>
</evidence>
<evidence type="ECO:0000256" key="3">
    <source>
        <dbReference type="ARBA" id="ARBA00022741"/>
    </source>
</evidence>
<dbReference type="SMART" id="SM00387">
    <property type="entry name" value="HATPase_c"/>
    <property type="match status" value="1"/>
</dbReference>
<gene>
    <name evidence="8" type="ORF">METZ01_LOCUS382275</name>
</gene>
<sequence>MKSRLAKNEALATEPKVAEYLQIMDERITQCNKIIGDLISFTRISSPNYTVVILSNVLESTLSGIDIPGGITVVDNYGQGSMEVRVDPLQLLKVFTNLIVNAYEAMLEGGELTVVVTSKESSVEVAIKDTGPGMSPEGLEKIFEPLYTTKIQGTGLGLAVCQQVITKHNDRLEVHSKVGVAATFTVTLPLFSESQ</sequence>
<protein>
    <recommendedName>
        <fullName evidence="7">Histidine kinase domain-containing protein</fullName>
    </recommendedName>
</protein>
<dbReference type="PROSITE" id="PS50109">
    <property type="entry name" value="HIS_KIN"/>
    <property type="match status" value="1"/>
</dbReference>
<accession>A0A382U6M0</accession>
<keyword evidence="4" id="KW-0418">Kinase</keyword>
<dbReference type="PANTHER" id="PTHR43065:SF10">
    <property type="entry name" value="PEROXIDE STRESS-ACTIVATED HISTIDINE KINASE MAK3"/>
    <property type="match status" value="1"/>
</dbReference>
<keyword evidence="3" id="KW-0547">Nucleotide-binding</keyword>
<evidence type="ECO:0000256" key="4">
    <source>
        <dbReference type="ARBA" id="ARBA00022777"/>
    </source>
</evidence>
<dbReference type="InterPro" id="IPR036890">
    <property type="entry name" value="HATPase_C_sf"/>
</dbReference>
<keyword evidence="1" id="KW-0597">Phosphoprotein</keyword>
<dbReference type="EMBL" id="UINC01141592">
    <property type="protein sequence ID" value="SVD29421.1"/>
    <property type="molecule type" value="Genomic_DNA"/>
</dbReference>
<dbReference type="GO" id="GO:0005524">
    <property type="term" value="F:ATP binding"/>
    <property type="evidence" value="ECO:0007669"/>
    <property type="project" value="UniProtKB-KW"/>
</dbReference>
<dbReference type="PRINTS" id="PR00344">
    <property type="entry name" value="BCTRLSENSOR"/>
</dbReference>
<evidence type="ECO:0000256" key="2">
    <source>
        <dbReference type="ARBA" id="ARBA00022679"/>
    </source>
</evidence>
<evidence type="ECO:0000256" key="5">
    <source>
        <dbReference type="ARBA" id="ARBA00022840"/>
    </source>
</evidence>